<dbReference type="STRING" id="1150626.PHAMO_210242"/>
<organism evidence="2 3">
    <name type="scientific">Magnetospirillum molischianum DSM 120</name>
    <dbReference type="NCBI Taxonomy" id="1150626"/>
    <lineage>
        <taxon>Bacteria</taxon>
        <taxon>Pseudomonadati</taxon>
        <taxon>Pseudomonadota</taxon>
        <taxon>Alphaproteobacteria</taxon>
        <taxon>Rhodospirillales</taxon>
        <taxon>Rhodospirillaceae</taxon>
        <taxon>Magnetospirillum</taxon>
    </lineage>
</organism>
<feature type="compositionally biased region" description="Gly residues" evidence="1">
    <location>
        <begin position="40"/>
        <end position="50"/>
    </location>
</feature>
<dbReference type="AlphaFoldDB" id="H8FQU3"/>
<feature type="region of interest" description="Disordered" evidence="1">
    <location>
        <begin position="1"/>
        <end position="68"/>
    </location>
</feature>
<evidence type="ECO:0000313" key="3">
    <source>
        <dbReference type="Proteomes" id="UP000004169"/>
    </source>
</evidence>
<protein>
    <submittedName>
        <fullName evidence="2">Uncharacterized protein</fullName>
    </submittedName>
</protein>
<keyword evidence="3" id="KW-1185">Reference proteome</keyword>
<dbReference type="eggNOG" id="ENOG502ZGZM">
    <property type="taxonomic scope" value="Bacteria"/>
</dbReference>
<comment type="caution">
    <text evidence="2">The sequence shown here is derived from an EMBL/GenBank/DDBJ whole genome shotgun (WGS) entry which is preliminary data.</text>
</comment>
<sequence>MVEKAPNSILSGLSGSVAGVREVASRRPRPSSRGTTSSLGGNGGASPGGPRGRRMLSPDTPLESLDNNAARGTYIDILV</sequence>
<name>H8FQU3_MAGML</name>
<evidence type="ECO:0000256" key="1">
    <source>
        <dbReference type="SAM" id="MobiDB-lite"/>
    </source>
</evidence>
<proteinExistence type="predicted"/>
<dbReference type="EMBL" id="CAHP01000014">
    <property type="protein sequence ID" value="CCG40731.1"/>
    <property type="molecule type" value="Genomic_DNA"/>
</dbReference>
<accession>H8FQU3</accession>
<evidence type="ECO:0000313" key="2">
    <source>
        <dbReference type="EMBL" id="CCG40731.1"/>
    </source>
</evidence>
<dbReference type="Proteomes" id="UP000004169">
    <property type="component" value="Unassembled WGS sequence"/>
</dbReference>
<gene>
    <name evidence="2" type="ORF">PHAMO_210242</name>
</gene>
<reference evidence="2 3" key="1">
    <citation type="journal article" date="2012" name="J. Bacteriol.">
        <title>Draft Genome Sequence of the Purple Photosynthetic Bacterium Phaeospirillum molischianum DSM120, a Particularly Versatile Bacterium.</title>
        <authorList>
            <person name="Duquesne K."/>
            <person name="Prima V."/>
            <person name="Ji B."/>
            <person name="Rouy Z."/>
            <person name="Medigue C."/>
            <person name="Talla E."/>
            <person name="Sturgis J.N."/>
        </authorList>
    </citation>
    <scope>NUCLEOTIDE SEQUENCE [LARGE SCALE GENOMIC DNA]</scope>
    <source>
        <strain evidence="3">DSM120</strain>
    </source>
</reference>
<dbReference type="RefSeq" id="WP_002727237.1">
    <property type="nucleotide sequence ID" value="NZ_CAHP01000014.1"/>
</dbReference>